<dbReference type="EMBL" id="AEYP01003754">
    <property type="status" value="NOT_ANNOTATED_CDS"/>
    <property type="molecule type" value="Genomic_DNA"/>
</dbReference>
<dbReference type="InParanoid" id="M3Y3L5"/>
<proteinExistence type="predicted"/>
<accession>M3Y3L5</accession>
<sequence>DIRYNLWDLFPPPPKKKKKKCIQKPSNSRLHQLFSSLLSHFSKIFQVDSTSYCKEKRDFTVNHSVTHLEKSIQIIKI</sequence>
<reference evidence="1" key="1">
    <citation type="submission" date="2024-06" db="UniProtKB">
        <authorList>
            <consortium name="Ensembl"/>
        </authorList>
    </citation>
    <scope>IDENTIFICATION</scope>
</reference>
<dbReference type="Ensembl" id="ENSMPUT00000006020.1">
    <property type="protein sequence ID" value="ENSMPUP00000005916.1"/>
    <property type="gene ID" value="ENSMPUG00000005967.1"/>
</dbReference>
<evidence type="ECO:0000313" key="1">
    <source>
        <dbReference type="Ensembl" id="ENSMPUP00000005916.1"/>
    </source>
</evidence>
<dbReference type="AlphaFoldDB" id="M3Y3L5"/>
<name>M3Y3L5_MUSPF</name>
<organism evidence="1">
    <name type="scientific">Mustela putorius furo</name>
    <name type="common">European domestic ferret</name>
    <name type="synonym">Mustela furo</name>
    <dbReference type="NCBI Taxonomy" id="9669"/>
    <lineage>
        <taxon>Eukaryota</taxon>
        <taxon>Metazoa</taxon>
        <taxon>Chordata</taxon>
        <taxon>Craniata</taxon>
        <taxon>Vertebrata</taxon>
        <taxon>Euteleostomi</taxon>
        <taxon>Mammalia</taxon>
        <taxon>Eutheria</taxon>
        <taxon>Laurasiatheria</taxon>
        <taxon>Carnivora</taxon>
        <taxon>Caniformia</taxon>
        <taxon>Musteloidea</taxon>
        <taxon>Mustelidae</taxon>
        <taxon>Mustelinae</taxon>
        <taxon>Mustela</taxon>
    </lineage>
</organism>
<dbReference type="HOGENOM" id="CLU_2644444_0_0_1"/>
<protein>
    <submittedName>
        <fullName evidence="1">Uncharacterized protein</fullName>
    </submittedName>
</protein>
<dbReference type="EMBL" id="AEYP01003755">
    <property type="status" value="NOT_ANNOTATED_CDS"/>
    <property type="molecule type" value="Genomic_DNA"/>
</dbReference>